<organism evidence="1 2">
    <name type="scientific">Seiridium cardinale</name>
    <dbReference type="NCBI Taxonomy" id="138064"/>
    <lineage>
        <taxon>Eukaryota</taxon>
        <taxon>Fungi</taxon>
        <taxon>Dikarya</taxon>
        <taxon>Ascomycota</taxon>
        <taxon>Pezizomycotina</taxon>
        <taxon>Sordariomycetes</taxon>
        <taxon>Xylariomycetidae</taxon>
        <taxon>Amphisphaeriales</taxon>
        <taxon>Sporocadaceae</taxon>
        <taxon>Seiridium</taxon>
    </lineage>
</organism>
<accession>A0ABR2Y2X7</accession>
<keyword evidence="2" id="KW-1185">Reference proteome</keyword>
<dbReference type="Gene3D" id="3.30.420.10">
    <property type="entry name" value="Ribonuclease H-like superfamily/Ribonuclease H"/>
    <property type="match status" value="1"/>
</dbReference>
<evidence type="ECO:0000313" key="1">
    <source>
        <dbReference type="EMBL" id="KAK9780268.1"/>
    </source>
</evidence>
<dbReference type="Proteomes" id="UP001465668">
    <property type="component" value="Unassembled WGS sequence"/>
</dbReference>
<comment type="caution">
    <text evidence="1">The sequence shown here is derived from an EMBL/GenBank/DDBJ whole genome shotgun (WGS) entry which is preliminary data.</text>
</comment>
<sequence>MKTHVKVGKIRRDTSGGVKSFESVTLFRVHVARHGDVSVTPCSSSVDAATPTRLAARARPTYGERVAVAFQILGASYAAEVFQIGERCRGVPKDNYLRRLDYQELLFRPTTPYWLTRSTVERAAKVFQKMAHDIVLVYEIFKVSYGERAAEIFQKIKYDMCGGRGVCATPGLLGTTIPVHYTILVDEIFRASHGERAAEVLRGGVPEDKTRDVLSVQPRHDSVRICPAAYYADLVCNRAKCHKHGLYTPEQTLTQQEKTSLRGEAVHPRMKNQMYYIQYAFDRSGRSCKSRGEML</sequence>
<gene>
    <name evidence="1" type="ORF">SCAR479_02905</name>
</gene>
<proteinExistence type="predicted"/>
<dbReference type="EMBL" id="JARVKM010000007">
    <property type="protein sequence ID" value="KAK9780268.1"/>
    <property type="molecule type" value="Genomic_DNA"/>
</dbReference>
<dbReference type="InterPro" id="IPR036397">
    <property type="entry name" value="RNaseH_sf"/>
</dbReference>
<protein>
    <submittedName>
        <fullName evidence="1">Piwi_Agonaute like protein</fullName>
    </submittedName>
</protein>
<reference evidence="1 2" key="1">
    <citation type="submission" date="2024-02" db="EMBL/GenBank/DDBJ databases">
        <title>First draft genome assembly of two strains of Seiridium cardinale.</title>
        <authorList>
            <person name="Emiliani G."/>
            <person name="Scali E."/>
        </authorList>
    </citation>
    <scope>NUCLEOTIDE SEQUENCE [LARGE SCALE GENOMIC DNA]</scope>
    <source>
        <strain evidence="1 2">BM-138-000479</strain>
    </source>
</reference>
<evidence type="ECO:0000313" key="2">
    <source>
        <dbReference type="Proteomes" id="UP001465668"/>
    </source>
</evidence>
<name>A0ABR2Y2X7_9PEZI</name>